<name>A0AAV3Y2N4_9GAST</name>
<dbReference type="EMBL" id="BLXT01000924">
    <property type="protein sequence ID" value="GFN81455.1"/>
    <property type="molecule type" value="Genomic_DNA"/>
</dbReference>
<dbReference type="AlphaFoldDB" id="A0AAV3Y2N4"/>
<gene>
    <name evidence="1" type="ORF">PoB_000796100</name>
</gene>
<proteinExistence type="predicted"/>
<evidence type="ECO:0000313" key="1">
    <source>
        <dbReference type="EMBL" id="GFN81455.1"/>
    </source>
</evidence>
<keyword evidence="2" id="KW-1185">Reference proteome</keyword>
<comment type="caution">
    <text evidence="1">The sequence shown here is derived from an EMBL/GenBank/DDBJ whole genome shotgun (WGS) entry which is preliminary data.</text>
</comment>
<protein>
    <submittedName>
        <fullName evidence="1">Uncharacterized protein</fullName>
    </submittedName>
</protein>
<reference evidence="1 2" key="1">
    <citation type="journal article" date="2021" name="Elife">
        <title>Chloroplast acquisition without the gene transfer in kleptoplastic sea slugs, Plakobranchus ocellatus.</title>
        <authorList>
            <person name="Maeda T."/>
            <person name="Takahashi S."/>
            <person name="Yoshida T."/>
            <person name="Shimamura S."/>
            <person name="Takaki Y."/>
            <person name="Nagai Y."/>
            <person name="Toyoda A."/>
            <person name="Suzuki Y."/>
            <person name="Arimoto A."/>
            <person name="Ishii H."/>
            <person name="Satoh N."/>
            <person name="Nishiyama T."/>
            <person name="Hasebe M."/>
            <person name="Maruyama T."/>
            <person name="Minagawa J."/>
            <person name="Obokata J."/>
            <person name="Shigenobu S."/>
        </authorList>
    </citation>
    <scope>NUCLEOTIDE SEQUENCE [LARGE SCALE GENOMIC DNA]</scope>
</reference>
<dbReference type="Proteomes" id="UP000735302">
    <property type="component" value="Unassembled WGS sequence"/>
</dbReference>
<organism evidence="1 2">
    <name type="scientific">Plakobranchus ocellatus</name>
    <dbReference type="NCBI Taxonomy" id="259542"/>
    <lineage>
        <taxon>Eukaryota</taxon>
        <taxon>Metazoa</taxon>
        <taxon>Spiralia</taxon>
        <taxon>Lophotrochozoa</taxon>
        <taxon>Mollusca</taxon>
        <taxon>Gastropoda</taxon>
        <taxon>Heterobranchia</taxon>
        <taxon>Euthyneura</taxon>
        <taxon>Panpulmonata</taxon>
        <taxon>Sacoglossa</taxon>
        <taxon>Placobranchoidea</taxon>
        <taxon>Plakobranchidae</taxon>
        <taxon>Plakobranchus</taxon>
    </lineage>
</organism>
<sequence length="94" mass="10293">MIASCRPQLKDIQPTRPGGIVVRVRDGHRQTGAMGLGLVLEPAMERVPAAVRAGALAVIPPPLSAVRKELERVYYYSRLLSSEITDLPILSHHE</sequence>
<evidence type="ECO:0000313" key="2">
    <source>
        <dbReference type="Proteomes" id="UP000735302"/>
    </source>
</evidence>
<accession>A0AAV3Y2N4</accession>